<feature type="compositionally biased region" description="Basic and acidic residues" evidence="1">
    <location>
        <begin position="31"/>
        <end position="42"/>
    </location>
</feature>
<evidence type="ECO:0000256" key="1">
    <source>
        <dbReference type="SAM" id="MobiDB-lite"/>
    </source>
</evidence>
<dbReference type="Proteomes" id="UP000271889">
    <property type="component" value="Unassembled WGS sequence"/>
</dbReference>
<evidence type="ECO:0000313" key="2">
    <source>
        <dbReference type="EMBL" id="VDN37211.1"/>
    </source>
</evidence>
<reference evidence="2 3" key="1">
    <citation type="submission" date="2018-11" db="EMBL/GenBank/DDBJ databases">
        <authorList>
            <consortium name="Pathogen Informatics"/>
        </authorList>
    </citation>
    <scope>NUCLEOTIDE SEQUENCE [LARGE SCALE GENOMIC DNA]</scope>
</reference>
<dbReference type="AlphaFoldDB" id="A0A3P7P3Q0"/>
<evidence type="ECO:0000313" key="3">
    <source>
        <dbReference type="Proteomes" id="UP000271889"/>
    </source>
</evidence>
<feature type="compositionally biased region" description="Basic and acidic residues" evidence="1">
    <location>
        <begin position="133"/>
        <end position="145"/>
    </location>
</feature>
<feature type="compositionally biased region" description="Polar residues" evidence="1">
    <location>
        <begin position="1"/>
        <end position="14"/>
    </location>
</feature>
<feature type="compositionally biased region" description="Basic and acidic residues" evidence="1">
    <location>
        <begin position="105"/>
        <end position="114"/>
    </location>
</feature>
<feature type="region of interest" description="Disordered" evidence="1">
    <location>
        <begin position="126"/>
        <end position="166"/>
    </location>
</feature>
<sequence>MSRFSTPSCSTSESPVLPDILLVGSQQSLDDPGKPLPEKVESTDSGFCSKSDSPTPISSQTSSQQTSDTSTAAHPEIEKEQTTPQTTTPNGEITRNCKEKHFHGGTKDDGENAKVEGLRERLSKWRSLPQLNKGEETECNGHARMESVTANESHKQRSRSGALGNL</sequence>
<feature type="region of interest" description="Disordered" evidence="1">
    <location>
        <begin position="1"/>
        <end position="114"/>
    </location>
</feature>
<accession>A0A3P7P3Q0</accession>
<feature type="compositionally biased region" description="Low complexity" evidence="1">
    <location>
        <begin position="51"/>
        <end position="71"/>
    </location>
</feature>
<dbReference type="EMBL" id="UYRV01131190">
    <property type="protein sequence ID" value="VDN37211.1"/>
    <property type="molecule type" value="Genomic_DNA"/>
</dbReference>
<protein>
    <submittedName>
        <fullName evidence="2">Uncharacterized protein</fullName>
    </submittedName>
</protein>
<proteinExistence type="predicted"/>
<gene>
    <name evidence="2" type="ORF">CGOC_LOCUS13411</name>
</gene>
<name>A0A3P7P3Q0_CYLGO</name>
<keyword evidence="3" id="KW-1185">Reference proteome</keyword>
<organism evidence="2 3">
    <name type="scientific">Cylicostephanus goldi</name>
    <name type="common">Nematode worm</name>
    <dbReference type="NCBI Taxonomy" id="71465"/>
    <lineage>
        <taxon>Eukaryota</taxon>
        <taxon>Metazoa</taxon>
        <taxon>Ecdysozoa</taxon>
        <taxon>Nematoda</taxon>
        <taxon>Chromadorea</taxon>
        <taxon>Rhabditida</taxon>
        <taxon>Rhabditina</taxon>
        <taxon>Rhabditomorpha</taxon>
        <taxon>Strongyloidea</taxon>
        <taxon>Strongylidae</taxon>
        <taxon>Cylicostephanus</taxon>
    </lineage>
</organism>